<evidence type="ECO:0008006" key="7">
    <source>
        <dbReference type="Google" id="ProtNLM"/>
    </source>
</evidence>
<gene>
    <name evidence="5" type="ORF">RUM44_011243</name>
</gene>
<dbReference type="InterPro" id="IPR008733">
    <property type="entry name" value="PEX11"/>
</dbReference>
<comment type="subcellular location">
    <subcellularLocation>
        <location evidence="4">Peroxisome membrane</location>
    </subcellularLocation>
</comment>
<reference evidence="5 6" key="1">
    <citation type="submission" date="2023-09" db="EMBL/GenBank/DDBJ databases">
        <title>Genomes of two closely related lineages of the louse Polyplax serrata with different host specificities.</title>
        <authorList>
            <person name="Martinu J."/>
            <person name="Tarabai H."/>
            <person name="Stefka J."/>
            <person name="Hypsa V."/>
        </authorList>
    </citation>
    <scope>NUCLEOTIDE SEQUENCE [LARGE SCALE GENOMIC DNA]</scope>
    <source>
        <strain evidence="5">98ZLc_SE</strain>
    </source>
</reference>
<keyword evidence="3" id="KW-0576">Peroxisome</keyword>
<evidence type="ECO:0000256" key="4">
    <source>
        <dbReference type="ARBA" id="ARBA00046271"/>
    </source>
</evidence>
<evidence type="ECO:0000313" key="6">
    <source>
        <dbReference type="Proteomes" id="UP001359485"/>
    </source>
</evidence>
<protein>
    <recommendedName>
        <fullName evidence="7">Peroxisomal membrane protein 11B</fullName>
    </recommendedName>
</protein>
<dbReference type="PANTHER" id="PTHR12652">
    <property type="entry name" value="PEROXISOMAL BIOGENESIS FACTOR 11"/>
    <property type="match status" value="1"/>
</dbReference>
<evidence type="ECO:0000256" key="2">
    <source>
        <dbReference type="ARBA" id="ARBA00023136"/>
    </source>
</evidence>
<sequence length="234" mass="27084">MDTFIKLNSQTAGKDKLARLAQYLCRAMWHNIQKRQSNPYAVDKLKSLEYTLSTFRKLLRLGKSLEVLYTTLKTIHYEDFMVKITCTLSKLSNAMFLLTDHLLWLGRSGLANVNMNKWSEISNRYWLYSIIMNLVRDVYEILRVLSEENVMVRLGTRKMQCDIKKQILFIASIFINNHKDILWDFIKNTCDVWIPMTALGYTKFKPGTIGFLGTISSIAGLISMVNPRAKLLPS</sequence>
<dbReference type="PANTHER" id="PTHR12652:SF50">
    <property type="entry name" value="PEROXIN 11"/>
    <property type="match status" value="1"/>
</dbReference>
<evidence type="ECO:0000313" key="5">
    <source>
        <dbReference type="EMBL" id="KAK6624384.1"/>
    </source>
</evidence>
<keyword evidence="1" id="KW-0962">Peroxisome biogenesis</keyword>
<evidence type="ECO:0000256" key="3">
    <source>
        <dbReference type="ARBA" id="ARBA00023140"/>
    </source>
</evidence>
<dbReference type="Proteomes" id="UP001359485">
    <property type="component" value="Unassembled WGS sequence"/>
</dbReference>
<dbReference type="Pfam" id="PF05648">
    <property type="entry name" value="PEX11"/>
    <property type="match status" value="1"/>
</dbReference>
<organism evidence="5 6">
    <name type="scientific">Polyplax serrata</name>
    <name type="common">Common mouse louse</name>
    <dbReference type="NCBI Taxonomy" id="468196"/>
    <lineage>
        <taxon>Eukaryota</taxon>
        <taxon>Metazoa</taxon>
        <taxon>Ecdysozoa</taxon>
        <taxon>Arthropoda</taxon>
        <taxon>Hexapoda</taxon>
        <taxon>Insecta</taxon>
        <taxon>Pterygota</taxon>
        <taxon>Neoptera</taxon>
        <taxon>Paraneoptera</taxon>
        <taxon>Psocodea</taxon>
        <taxon>Troctomorpha</taxon>
        <taxon>Phthiraptera</taxon>
        <taxon>Anoplura</taxon>
        <taxon>Polyplacidae</taxon>
        <taxon>Polyplax</taxon>
    </lineage>
</organism>
<keyword evidence="2" id="KW-0472">Membrane</keyword>
<name>A0ABR1API7_POLSC</name>
<accession>A0ABR1API7</accession>
<dbReference type="EMBL" id="JAWJWF010000046">
    <property type="protein sequence ID" value="KAK6624384.1"/>
    <property type="molecule type" value="Genomic_DNA"/>
</dbReference>
<keyword evidence="6" id="KW-1185">Reference proteome</keyword>
<comment type="caution">
    <text evidence="5">The sequence shown here is derived from an EMBL/GenBank/DDBJ whole genome shotgun (WGS) entry which is preliminary data.</text>
</comment>
<proteinExistence type="predicted"/>
<evidence type="ECO:0000256" key="1">
    <source>
        <dbReference type="ARBA" id="ARBA00022593"/>
    </source>
</evidence>